<evidence type="ECO:0000256" key="10">
    <source>
        <dbReference type="ARBA" id="ARBA00023277"/>
    </source>
</evidence>
<sequence length="807" mass="88495">MKLSALITLAVALTVFTDARAVETRQEDGLEYMDGKSSTSSNDDVKNTKSANVTDDMYNAYHQSNDYVKYPTPKADGGKAWKNAFKKAKDVVSQMTVDEKGGIVLSHDGRCVGTTHGVERLGIPELCMMDGPTGVRPVHGVSSYPVGQAAAATWDRELIYQRSKHMGQEFFDKGVNVALAPVASGPLGRSPLMGRNWEGSFADSYSNGIYTYESVTGLQDSHVSATIKHFIGYEQETARHPYLIDSSTDQEAISSNIDDRTMHEVYMPSFAEGVRAGSGMVMCSYNSINGTAACGNAHAQNGLLKTELNFEGAIISDWGGVHSEVDSIMSGLDGSFPGVGYGGDFGSFWEDLPELVKNGSVSESRLDDACHRMLTPYFWLGQDGENTPPEVKFVGNPYFEDGESTYTNVRDPSSTDVLRDIATDSVTLLKNNGGLPLNRPQRLAAVGALDGTEISACGDSGKSCNYTMSTITIGGGSGYTISPYEVTPLDAIKEKVIQQGTELSYALENDEDVINEISSRADATLVFVSEWAEEGEDRDDLDIVEEQAKILDTAVKASSNVILVLNTPGVVDIEKWADNDNVTAIVETYFPGQESGNGLVPILFGEKSPSGKLPYTWGKKLSDWPENTIVRSDDENPQSYFKDGLFFDYKWFDKQDIEPRYEFGFGLSYTNFEFSDISVEDNHKKDDKEIQATNEPFASYDGSNSFYDTVKTVKATVTNTGDMDSSEVVQLYVTIPSEGEPIRQLRGFEKVKNLKSGESKQVEMDLRIKDLSVWDVVQQTWVMPSGEYVFYVGNSSRDLPLKVTCSN</sequence>
<dbReference type="PRINTS" id="PR00133">
    <property type="entry name" value="GLHYDRLASE3"/>
</dbReference>
<dbReference type="EMBL" id="SPOF01000017">
    <property type="protein sequence ID" value="TIB12751.1"/>
    <property type="molecule type" value="Genomic_DNA"/>
</dbReference>
<dbReference type="AlphaFoldDB" id="A0A4T0L2Z9"/>
<evidence type="ECO:0000256" key="16">
    <source>
        <dbReference type="ARBA" id="ARBA00041601"/>
    </source>
</evidence>
<organism evidence="20 21">
    <name type="scientific">Wallemia ichthyophaga</name>
    <dbReference type="NCBI Taxonomy" id="245174"/>
    <lineage>
        <taxon>Eukaryota</taxon>
        <taxon>Fungi</taxon>
        <taxon>Dikarya</taxon>
        <taxon>Basidiomycota</taxon>
        <taxon>Wallemiomycotina</taxon>
        <taxon>Wallemiomycetes</taxon>
        <taxon>Wallemiales</taxon>
        <taxon>Wallemiaceae</taxon>
        <taxon>Wallemia</taxon>
    </lineage>
</organism>
<comment type="pathway">
    <text evidence="3">Glycan metabolism; cellulose degradation.</text>
</comment>
<comment type="function">
    <text evidence="13">Beta-glucosidases are one of a number of cellulolytic enzymes involved in the degradation of cellulosic biomass. Catalyzes the last step releasing glucose from the inhibitory cellobiose.</text>
</comment>
<dbReference type="InterPro" id="IPR050288">
    <property type="entry name" value="Cellulose_deg_GH3"/>
</dbReference>
<evidence type="ECO:0000313" key="20">
    <source>
        <dbReference type="EMBL" id="TIB12751.1"/>
    </source>
</evidence>
<dbReference type="GO" id="GO:0005576">
    <property type="term" value="C:extracellular region"/>
    <property type="evidence" value="ECO:0007669"/>
    <property type="project" value="UniProtKB-SubCell"/>
</dbReference>
<dbReference type="InterPro" id="IPR017853">
    <property type="entry name" value="GH"/>
</dbReference>
<evidence type="ECO:0000256" key="18">
    <source>
        <dbReference type="SAM" id="SignalP"/>
    </source>
</evidence>
<comment type="catalytic activity">
    <reaction evidence="1">
        <text>Hydrolysis of terminal, non-reducing beta-D-glucosyl residues with release of beta-D-glucose.</text>
        <dbReference type="EC" id="3.2.1.21"/>
    </reaction>
</comment>
<evidence type="ECO:0000256" key="5">
    <source>
        <dbReference type="ARBA" id="ARBA00012744"/>
    </source>
</evidence>
<dbReference type="Pfam" id="PF00933">
    <property type="entry name" value="Glyco_hydro_3"/>
    <property type="match status" value="1"/>
</dbReference>
<feature type="domain" description="Fibronectin type III-like" evidence="19">
    <location>
        <begin position="727"/>
        <end position="796"/>
    </location>
</feature>
<evidence type="ECO:0000256" key="12">
    <source>
        <dbReference type="ARBA" id="ARBA00023326"/>
    </source>
</evidence>
<dbReference type="Proteomes" id="UP000306954">
    <property type="component" value="Unassembled WGS sequence"/>
</dbReference>
<evidence type="ECO:0000256" key="4">
    <source>
        <dbReference type="ARBA" id="ARBA00005336"/>
    </source>
</evidence>
<dbReference type="Gene3D" id="3.40.50.1700">
    <property type="entry name" value="Glycoside hydrolase family 3 C-terminal domain"/>
    <property type="match status" value="1"/>
</dbReference>
<dbReference type="InterPro" id="IPR036881">
    <property type="entry name" value="Glyco_hydro_3_C_sf"/>
</dbReference>
<evidence type="ECO:0000256" key="15">
    <source>
        <dbReference type="ARBA" id="ARBA00041276"/>
    </source>
</evidence>
<keyword evidence="9" id="KW-0325">Glycoprotein</keyword>
<evidence type="ECO:0000256" key="11">
    <source>
        <dbReference type="ARBA" id="ARBA00023295"/>
    </source>
</evidence>
<evidence type="ECO:0000256" key="14">
    <source>
        <dbReference type="ARBA" id="ARBA00039579"/>
    </source>
</evidence>
<evidence type="ECO:0000256" key="8">
    <source>
        <dbReference type="ARBA" id="ARBA00022801"/>
    </source>
</evidence>
<dbReference type="GO" id="GO:0008422">
    <property type="term" value="F:beta-glucosidase activity"/>
    <property type="evidence" value="ECO:0007669"/>
    <property type="project" value="UniProtKB-EC"/>
</dbReference>
<dbReference type="EC" id="3.2.1.21" evidence="5"/>
<dbReference type="InterPro" id="IPR013783">
    <property type="entry name" value="Ig-like_fold"/>
</dbReference>
<dbReference type="OrthoDB" id="416222at2759"/>
<dbReference type="SUPFAM" id="SSF52279">
    <property type="entry name" value="Beta-D-glucan exohydrolase, C-terminal domain"/>
    <property type="match status" value="1"/>
</dbReference>
<keyword evidence="7 18" id="KW-0732">Signal</keyword>
<keyword evidence="11" id="KW-0326">Glycosidase</keyword>
<dbReference type="SUPFAM" id="SSF51445">
    <property type="entry name" value="(Trans)glycosidases"/>
    <property type="match status" value="1"/>
</dbReference>
<evidence type="ECO:0000256" key="1">
    <source>
        <dbReference type="ARBA" id="ARBA00000448"/>
    </source>
</evidence>
<comment type="similarity">
    <text evidence="4">Belongs to the glycosyl hydrolase 3 family.</text>
</comment>
<dbReference type="InterPro" id="IPR026891">
    <property type="entry name" value="Fn3-like"/>
</dbReference>
<dbReference type="PANTHER" id="PTHR42715">
    <property type="entry name" value="BETA-GLUCOSIDASE"/>
    <property type="match status" value="1"/>
</dbReference>
<keyword evidence="12" id="KW-0624">Polysaccharide degradation</keyword>
<dbReference type="FunFam" id="3.20.20.300:FF:000002">
    <property type="entry name" value="Probable beta-glucosidase"/>
    <property type="match status" value="1"/>
</dbReference>
<evidence type="ECO:0000256" key="13">
    <source>
        <dbReference type="ARBA" id="ARBA00024983"/>
    </source>
</evidence>
<comment type="caution">
    <text evidence="20">The sequence shown here is derived from an EMBL/GenBank/DDBJ whole genome shotgun (WGS) entry which is preliminary data.</text>
</comment>
<reference evidence="20 21" key="1">
    <citation type="submission" date="2019-03" db="EMBL/GenBank/DDBJ databases">
        <title>Sequencing 23 genomes of Wallemia ichthyophaga.</title>
        <authorList>
            <person name="Gostincar C."/>
        </authorList>
    </citation>
    <scope>NUCLEOTIDE SEQUENCE [LARGE SCALE GENOMIC DNA]</scope>
    <source>
        <strain evidence="20 21">EXF-8621</strain>
    </source>
</reference>
<evidence type="ECO:0000256" key="3">
    <source>
        <dbReference type="ARBA" id="ARBA00004987"/>
    </source>
</evidence>
<dbReference type="GO" id="GO:0009251">
    <property type="term" value="P:glucan catabolic process"/>
    <property type="evidence" value="ECO:0007669"/>
    <property type="project" value="TreeGrafter"/>
</dbReference>
<evidence type="ECO:0000313" key="21">
    <source>
        <dbReference type="Proteomes" id="UP000306954"/>
    </source>
</evidence>
<feature type="signal peptide" evidence="18">
    <location>
        <begin position="1"/>
        <end position="21"/>
    </location>
</feature>
<dbReference type="InterPro" id="IPR036962">
    <property type="entry name" value="Glyco_hydro_3_N_sf"/>
</dbReference>
<dbReference type="SMART" id="SM01217">
    <property type="entry name" value="Fn3_like"/>
    <property type="match status" value="1"/>
</dbReference>
<name>A0A4T0L2Z9_WALIC</name>
<evidence type="ECO:0000256" key="6">
    <source>
        <dbReference type="ARBA" id="ARBA00022525"/>
    </source>
</evidence>
<dbReference type="InterPro" id="IPR001764">
    <property type="entry name" value="Glyco_hydro_3_N"/>
</dbReference>
<evidence type="ECO:0000256" key="7">
    <source>
        <dbReference type="ARBA" id="ARBA00022729"/>
    </source>
</evidence>
<feature type="chain" id="PRO_5030101567" description="Probable beta-glucosidase G" evidence="18">
    <location>
        <begin position="22"/>
        <end position="807"/>
    </location>
</feature>
<keyword evidence="8" id="KW-0378">Hydrolase</keyword>
<evidence type="ECO:0000256" key="17">
    <source>
        <dbReference type="ARBA" id="ARBA00041808"/>
    </source>
</evidence>
<comment type="subcellular location">
    <subcellularLocation>
        <location evidence="2">Secreted</location>
    </subcellularLocation>
</comment>
<dbReference type="Gene3D" id="2.60.40.10">
    <property type="entry name" value="Immunoglobulins"/>
    <property type="match status" value="1"/>
</dbReference>
<accession>A0A4T0L2Z9</accession>
<dbReference type="InterPro" id="IPR002772">
    <property type="entry name" value="Glyco_hydro_3_C"/>
</dbReference>
<gene>
    <name evidence="20" type="ORF">E3P90_01876</name>
</gene>
<dbReference type="PANTHER" id="PTHR42715:SF12">
    <property type="entry name" value="BETA-GLUCOSIDASE G-RELATED"/>
    <property type="match status" value="1"/>
</dbReference>
<dbReference type="Pfam" id="PF14310">
    <property type="entry name" value="Fn3-like"/>
    <property type="match status" value="1"/>
</dbReference>
<evidence type="ECO:0000256" key="2">
    <source>
        <dbReference type="ARBA" id="ARBA00004613"/>
    </source>
</evidence>
<protein>
    <recommendedName>
        <fullName evidence="14">Probable beta-glucosidase G</fullName>
        <ecNumber evidence="5">3.2.1.21</ecNumber>
    </recommendedName>
    <alternativeName>
        <fullName evidence="15">Beta-D-glucoside glucohydrolase G</fullName>
    </alternativeName>
    <alternativeName>
        <fullName evidence="16">Cellobiase G</fullName>
    </alternativeName>
    <alternativeName>
        <fullName evidence="17">Gentiobiase G</fullName>
    </alternativeName>
</protein>
<evidence type="ECO:0000259" key="19">
    <source>
        <dbReference type="SMART" id="SM01217"/>
    </source>
</evidence>
<dbReference type="Pfam" id="PF01915">
    <property type="entry name" value="Glyco_hydro_3_C"/>
    <property type="match status" value="1"/>
</dbReference>
<keyword evidence="10" id="KW-0119">Carbohydrate metabolism</keyword>
<proteinExistence type="inferred from homology"/>
<evidence type="ECO:0000256" key="9">
    <source>
        <dbReference type="ARBA" id="ARBA00023180"/>
    </source>
</evidence>
<dbReference type="Gene3D" id="3.20.20.300">
    <property type="entry name" value="Glycoside hydrolase, family 3, N-terminal domain"/>
    <property type="match status" value="1"/>
</dbReference>
<keyword evidence="6" id="KW-0964">Secreted</keyword>